<evidence type="ECO:0000256" key="6">
    <source>
        <dbReference type="ARBA" id="ARBA00022857"/>
    </source>
</evidence>
<comment type="catalytic activity">
    <reaction evidence="17">
        <text>ergosterol + NADP(+) = ergosta-5,7,22,24(28)-tetraen-3beta-ol + NADPH + H(+)</text>
        <dbReference type="Rhea" id="RHEA:18501"/>
        <dbReference type="ChEBI" id="CHEBI:15378"/>
        <dbReference type="ChEBI" id="CHEBI:16933"/>
        <dbReference type="ChEBI" id="CHEBI:18249"/>
        <dbReference type="ChEBI" id="CHEBI:57783"/>
        <dbReference type="ChEBI" id="CHEBI:58349"/>
        <dbReference type="EC" id="1.3.1.71"/>
    </reaction>
    <physiologicalReaction direction="right-to-left" evidence="17">
        <dbReference type="Rhea" id="RHEA:18503"/>
    </physiologicalReaction>
</comment>
<dbReference type="PROSITE" id="PS01017">
    <property type="entry name" value="STEROL_REDUCT_1"/>
    <property type="match status" value="1"/>
</dbReference>
<evidence type="ECO:0000256" key="14">
    <source>
        <dbReference type="ARBA" id="ARBA00023221"/>
    </source>
</evidence>
<name>A0A6A6Q9M6_9PEZI</name>
<keyword evidence="6" id="KW-0521">NADP</keyword>
<keyword evidence="10 18" id="KW-0756">Sterol biosynthesis</keyword>
<dbReference type="FunFam" id="1.20.120.1630:FF:000003">
    <property type="entry name" value="C-24(28) sterol reductase"/>
    <property type="match status" value="1"/>
</dbReference>
<evidence type="ECO:0000256" key="9">
    <source>
        <dbReference type="ARBA" id="ARBA00023002"/>
    </source>
</evidence>
<dbReference type="OrthoDB" id="5326588at2759"/>
<dbReference type="EC" id="1.3.1.71" evidence="16 18"/>
<evidence type="ECO:0000256" key="13">
    <source>
        <dbReference type="ARBA" id="ARBA00023166"/>
    </source>
</evidence>
<dbReference type="InterPro" id="IPR001171">
    <property type="entry name" value="ERG24_DHCR-like"/>
</dbReference>
<keyword evidence="7 18" id="KW-0752">Steroid biosynthesis</keyword>
<organism evidence="20 21">
    <name type="scientific">Lophium mytilinum</name>
    <dbReference type="NCBI Taxonomy" id="390894"/>
    <lineage>
        <taxon>Eukaryota</taxon>
        <taxon>Fungi</taxon>
        <taxon>Dikarya</taxon>
        <taxon>Ascomycota</taxon>
        <taxon>Pezizomycotina</taxon>
        <taxon>Dothideomycetes</taxon>
        <taxon>Pleosporomycetidae</taxon>
        <taxon>Mytilinidiales</taxon>
        <taxon>Mytilinidiaceae</taxon>
        <taxon>Lophium</taxon>
    </lineage>
</organism>
<comment type="similarity">
    <text evidence="2 18">Belongs to the ERG4/ERG24 family.</text>
</comment>
<evidence type="ECO:0000256" key="4">
    <source>
        <dbReference type="ARBA" id="ARBA00022692"/>
    </source>
</evidence>
<keyword evidence="14 18" id="KW-0753">Steroid metabolism</keyword>
<keyword evidence="21" id="KW-1185">Reference proteome</keyword>
<keyword evidence="4 18" id="KW-0812">Transmembrane</keyword>
<keyword evidence="11 18" id="KW-0443">Lipid metabolism</keyword>
<evidence type="ECO:0000313" key="21">
    <source>
        <dbReference type="Proteomes" id="UP000799750"/>
    </source>
</evidence>
<evidence type="ECO:0000256" key="5">
    <source>
        <dbReference type="ARBA" id="ARBA00022824"/>
    </source>
</evidence>
<feature type="transmembrane region" description="Helical" evidence="18">
    <location>
        <begin position="218"/>
        <end position="239"/>
    </location>
</feature>
<feature type="transmembrane region" description="Helical" evidence="18">
    <location>
        <begin position="409"/>
        <end position="432"/>
    </location>
</feature>
<feature type="transmembrane region" description="Helical" evidence="18">
    <location>
        <begin position="260"/>
        <end position="284"/>
    </location>
</feature>
<dbReference type="InterPro" id="IPR018083">
    <property type="entry name" value="Sterol_reductase_CS"/>
</dbReference>
<evidence type="ECO:0000256" key="15">
    <source>
        <dbReference type="ARBA" id="ARBA00029435"/>
    </source>
</evidence>
<evidence type="ECO:0000256" key="18">
    <source>
        <dbReference type="RuleBase" id="RU369120"/>
    </source>
</evidence>
<evidence type="ECO:0000256" key="16">
    <source>
        <dbReference type="ARBA" id="ARBA00038892"/>
    </source>
</evidence>
<sequence length="588" mass="67012">MSERVTRSRTGKTPSKPSNPGFVETPGRRKSSRKSMMPSNPYDSEDTSPQLSSVRMGEPLAKLEFEKEGLNKVLSNGNGFANGYANGHSIGHANGHTNGHTNGYANGYANGNGNVLANGNGNGHANGNGKLNGHVKSMETLLEDPKIDTSGRFEFGGSWGTGAAMIGFPSLMYYMWVGATYYDGKFPMPVGDESITDFLYHMGYLVKTGAFPHAKAWAIYWVYFITEAIFYLVMPGIWVKGKPLPHLGGKQLDYYCSGMWSWYSTIAIALALHYSGLFKLYTLIDEFGPILSVAILSGFGMSIVAYFSAIIRGATHRMTGYPIYDFFMGAELNPRMFEILDFKMFFEVRIPWYILFLLTLGTAMRQVENYGFVSGEVCLLLLAHFLYANACAKAEHLIVPTWDMYYEKWGFMLIFWNLAGVPLSYCHCTLYLANHPPSEYHWPTWAIAAYAVLYLGVYYVWDTCNSQKNVFRQEEAGYVFERKTFPYFRYGRIANPVTIPTKFGNSLFCDGWYGKARKVHYTCDLFFAVSWGLICGFKSPFPWFYPTFFFFMISHRAWRDLEKCQERYGEAWDEYRRRVPYIFIPYVF</sequence>
<proteinExistence type="inferred from homology"/>
<evidence type="ECO:0000256" key="10">
    <source>
        <dbReference type="ARBA" id="ARBA00023011"/>
    </source>
</evidence>
<reference evidence="20" key="1">
    <citation type="journal article" date="2020" name="Stud. Mycol.">
        <title>101 Dothideomycetes genomes: a test case for predicting lifestyles and emergence of pathogens.</title>
        <authorList>
            <person name="Haridas S."/>
            <person name="Albert R."/>
            <person name="Binder M."/>
            <person name="Bloem J."/>
            <person name="Labutti K."/>
            <person name="Salamov A."/>
            <person name="Andreopoulos B."/>
            <person name="Baker S."/>
            <person name="Barry K."/>
            <person name="Bills G."/>
            <person name="Bluhm B."/>
            <person name="Cannon C."/>
            <person name="Castanera R."/>
            <person name="Culley D."/>
            <person name="Daum C."/>
            <person name="Ezra D."/>
            <person name="Gonzalez J."/>
            <person name="Henrissat B."/>
            <person name="Kuo A."/>
            <person name="Liang C."/>
            <person name="Lipzen A."/>
            <person name="Lutzoni F."/>
            <person name="Magnuson J."/>
            <person name="Mondo S."/>
            <person name="Nolan M."/>
            <person name="Ohm R."/>
            <person name="Pangilinan J."/>
            <person name="Park H.-J."/>
            <person name="Ramirez L."/>
            <person name="Alfaro M."/>
            <person name="Sun H."/>
            <person name="Tritt A."/>
            <person name="Yoshinaga Y."/>
            <person name="Zwiers L.-H."/>
            <person name="Turgeon B."/>
            <person name="Goodwin S."/>
            <person name="Spatafora J."/>
            <person name="Crous P."/>
            <person name="Grigoriev I."/>
        </authorList>
    </citation>
    <scope>NUCLEOTIDE SEQUENCE</scope>
    <source>
        <strain evidence="20">CBS 269.34</strain>
    </source>
</reference>
<feature type="transmembrane region" description="Helical" evidence="18">
    <location>
        <begin position="290"/>
        <end position="311"/>
    </location>
</feature>
<feature type="transmembrane region" description="Helical" evidence="18">
    <location>
        <begin position="444"/>
        <end position="461"/>
    </location>
</feature>
<keyword evidence="5" id="KW-0256">Endoplasmic reticulum</keyword>
<evidence type="ECO:0000313" key="20">
    <source>
        <dbReference type="EMBL" id="KAF2489025.1"/>
    </source>
</evidence>
<evidence type="ECO:0000256" key="11">
    <source>
        <dbReference type="ARBA" id="ARBA00023098"/>
    </source>
</evidence>
<evidence type="ECO:0000256" key="3">
    <source>
        <dbReference type="ARBA" id="ARBA00022516"/>
    </source>
</evidence>
<dbReference type="Pfam" id="PF01222">
    <property type="entry name" value="ERG4_ERG24"/>
    <property type="match status" value="1"/>
</dbReference>
<evidence type="ECO:0000256" key="2">
    <source>
        <dbReference type="ARBA" id="ARBA00005402"/>
    </source>
</evidence>
<keyword evidence="13 18" id="KW-1207">Sterol metabolism</keyword>
<comment type="pathway">
    <text evidence="15 18">Steroid metabolism; ergosterol biosynthesis.</text>
</comment>
<dbReference type="GO" id="GO:0000246">
    <property type="term" value="F:Delta24(24-1) sterol reductase activity"/>
    <property type="evidence" value="ECO:0007669"/>
    <property type="project" value="UniProtKB-EC"/>
</dbReference>
<feature type="transmembrane region" description="Helical" evidence="18">
    <location>
        <begin position="370"/>
        <end position="388"/>
    </location>
</feature>
<evidence type="ECO:0000256" key="17">
    <source>
        <dbReference type="ARBA" id="ARBA00048918"/>
    </source>
</evidence>
<dbReference type="Proteomes" id="UP000799750">
    <property type="component" value="Unassembled WGS sequence"/>
</dbReference>
<dbReference type="PANTHER" id="PTHR21257:SF31">
    <property type="entry name" value="DELTA(24(24(1)))-STEROL REDUCTASE ERG4"/>
    <property type="match status" value="1"/>
</dbReference>
<evidence type="ECO:0000256" key="1">
    <source>
        <dbReference type="ARBA" id="ARBA00004477"/>
    </source>
</evidence>
<dbReference type="GO" id="GO:0005789">
    <property type="term" value="C:endoplasmic reticulum membrane"/>
    <property type="evidence" value="ECO:0007669"/>
    <property type="project" value="UniProtKB-SubCell"/>
</dbReference>
<comment type="subcellular location">
    <subcellularLocation>
        <location evidence="1">Endoplasmic reticulum membrane</location>
        <topology evidence="1">Multi-pass membrane protein</topology>
    </subcellularLocation>
</comment>
<dbReference type="EMBL" id="MU004200">
    <property type="protein sequence ID" value="KAF2489025.1"/>
    <property type="molecule type" value="Genomic_DNA"/>
</dbReference>
<gene>
    <name evidence="20" type="ORF">BU16DRAFT_496880</name>
</gene>
<accession>A0A6A6Q9M6</accession>
<protein>
    <recommendedName>
        <fullName evidence="16 18">Delta(24(24(1)))-sterol reductase</fullName>
        <ecNumber evidence="16 18">1.3.1.71</ecNumber>
    </recommendedName>
    <alternativeName>
        <fullName evidence="18">C-24(28) sterol reductase</fullName>
    </alternativeName>
    <alternativeName>
        <fullName evidence="18">Sterol Delta(24(28))-reductase</fullName>
    </alternativeName>
</protein>
<feature type="transmembrane region" description="Helical" evidence="18">
    <location>
        <begin position="155"/>
        <end position="176"/>
    </location>
</feature>
<evidence type="ECO:0000256" key="7">
    <source>
        <dbReference type="ARBA" id="ARBA00022955"/>
    </source>
</evidence>
<keyword evidence="12 18" id="KW-0472">Membrane</keyword>
<keyword evidence="3 18" id="KW-0444">Lipid biosynthesis</keyword>
<dbReference type="Gene3D" id="1.20.120.1630">
    <property type="match status" value="1"/>
</dbReference>
<evidence type="ECO:0000256" key="19">
    <source>
        <dbReference type="SAM" id="MobiDB-lite"/>
    </source>
</evidence>
<dbReference type="GO" id="GO:0006696">
    <property type="term" value="P:ergosterol biosynthetic process"/>
    <property type="evidence" value="ECO:0007669"/>
    <property type="project" value="TreeGrafter"/>
</dbReference>
<feature type="region of interest" description="Disordered" evidence="19">
    <location>
        <begin position="1"/>
        <end position="54"/>
    </location>
</feature>
<evidence type="ECO:0000256" key="8">
    <source>
        <dbReference type="ARBA" id="ARBA00022989"/>
    </source>
</evidence>
<keyword evidence="8 18" id="KW-1133">Transmembrane helix</keyword>
<dbReference type="AlphaFoldDB" id="A0A6A6Q9M6"/>
<feature type="transmembrane region" description="Helical" evidence="18">
    <location>
        <begin position="344"/>
        <end position="364"/>
    </location>
</feature>
<dbReference type="PANTHER" id="PTHR21257">
    <property type="entry name" value="DELTA(14)-STEROL REDUCTASE"/>
    <property type="match status" value="1"/>
</dbReference>
<evidence type="ECO:0000256" key="12">
    <source>
        <dbReference type="ARBA" id="ARBA00023136"/>
    </source>
</evidence>
<keyword evidence="9 18" id="KW-0560">Oxidoreductase</keyword>